<dbReference type="Gene3D" id="1.25.40.80">
    <property type="match status" value="1"/>
</dbReference>
<dbReference type="PROSITE" id="PS00394">
    <property type="entry name" value="DNA_PHOTOLYASES_1_1"/>
    <property type="match status" value="1"/>
</dbReference>
<dbReference type="SUPFAM" id="SSF48173">
    <property type="entry name" value="Cryptochrome/photolyase FAD-binding domain"/>
    <property type="match status" value="1"/>
</dbReference>
<keyword evidence="4 5" id="KW-0157">Chromophore</keyword>
<feature type="domain" description="YdhG-like" evidence="7">
    <location>
        <begin position="351"/>
        <end position="446"/>
    </location>
</feature>
<proteinExistence type="inferred from homology"/>
<evidence type="ECO:0000313" key="8">
    <source>
        <dbReference type="EMBL" id="GMA34553.1"/>
    </source>
</evidence>
<dbReference type="InterPro" id="IPR002081">
    <property type="entry name" value="Cryptochrome/DNA_photolyase_1"/>
</dbReference>
<dbReference type="InterPro" id="IPR014922">
    <property type="entry name" value="YdhG-like"/>
</dbReference>
<dbReference type="InterPro" id="IPR036155">
    <property type="entry name" value="Crypto/Photolyase_N_sf"/>
</dbReference>
<dbReference type="InterPro" id="IPR005101">
    <property type="entry name" value="Cryptochr/Photolyase_FAD-bd"/>
</dbReference>
<dbReference type="SUPFAM" id="SSF159888">
    <property type="entry name" value="YdhG-like"/>
    <property type="match status" value="1"/>
</dbReference>
<evidence type="ECO:0000256" key="4">
    <source>
        <dbReference type="ARBA" id="ARBA00022991"/>
    </source>
</evidence>
<feature type="domain" description="Cryptochrome/DNA photolyase FAD-binding" evidence="6">
    <location>
        <begin position="138"/>
        <end position="250"/>
    </location>
</feature>
<gene>
    <name evidence="8" type="ORF">GCM10025876_07570</name>
</gene>
<keyword evidence="9" id="KW-1185">Reference proteome</keyword>
<dbReference type="PANTHER" id="PTHR11455:SF9">
    <property type="entry name" value="CRYPTOCHROME CIRCADIAN CLOCK 5 ISOFORM X1"/>
    <property type="match status" value="1"/>
</dbReference>
<evidence type="ECO:0008006" key="10">
    <source>
        <dbReference type="Google" id="ProtNLM"/>
    </source>
</evidence>
<organism evidence="8 9">
    <name type="scientific">Demequina litorisediminis</name>
    <dbReference type="NCBI Taxonomy" id="1849022"/>
    <lineage>
        <taxon>Bacteria</taxon>
        <taxon>Bacillati</taxon>
        <taxon>Actinomycetota</taxon>
        <taxon>Actinomycetes</taxon>
        <taxon>Micrococcales</taxon>
        <taxon>Demequinaceae</taxon>
        <taxon>Demequina</taxon>
    </lineage>
</organism>
<dbReference type="PANTHER" id="PTHR11455">
    <property type="entry name" value="CRYPTOCHROME"/>
    <property type="match status" value="1"/>
</dbReference>
<comment type="similarity">
    <text evidence="5">Belongs to the DNA photolyase family.</text>
</comment>
<dbReference type="SUPFAM" id="SSF52425">
    <property type="entry name" value="Cryptochrome/photolyase, N-terminal domain"/>
    <property type="match status" value="1"/>
</dbReference>
<dbReference type="Proteomes" id="UP001157125">
    <property type="component" value="Unassembled WGS sequence"/>
</dbReference>
<evidence type="ECO:0000256" key="3">
    <source>
        <dbReference type="ARBA" id="ARBA00022827"/>
    </source>
</evidence>
<dbReference type="PRINTS" id="PR00147">
    <property type="entry name" value="DNAPHOTLYASE"/>
</dbReference>
<evidence type="ECO:0000259" key="7">
    <source>
        <dbReference type="Pfam" id="PF08818"/>
    </source>
</evidence>
<reference evidence="9" key="1">
    <citation type="journal article" date="2019" name="Int. J. Syst. Evol. Microbiol.">
        <title>The Global Catalogue of Microorganisms (GCM) 10K type strain sequencing project: providing services to taxonomists for standard genome sequencing and annotation.</title>
        <authorList>
            <consortium name="The Broad Institute Genomics Platform"/>
            <consortium name="The Broad Institute Genome Sequencing Center for Infectious Disease"/>
            <person name="Wu L."/>
            <person name="Ma J."/>
        </authorList>
    </citation>
    <scope>NUCLEOTIDE SEQUENCE [LARGE SCALE GENOMIC DNA]</scope>
    <source>
        <strain evidence="9">NBRC 112299</strain>
    </source>
</reference>
<evidence type="ECO:0000256" key="2">
    <source>
        <dbReference type="ARBA" id="ARBA00022630"/>
    </source>
</evidence>
<comment type="cofactor">
    <cofactor evidence="1">
        <name>FAD</name>
        <dbReference type="ChEBI" id="CHEBI:57692"/>
    </cofactor>
</comment>
<dbReference type="Pfam" id="PF03441">
    <property type="entry name" value="FAD_binding_7"/>
    <property type="match status" value="1"/>
</dbReference>
<evidence type="ECO:0000256" key="1">
    <source>
        <dbReference type="ARBA" id="ARBA00001974"/>
    </source>
</evidence>
<dbReference type="Gene3D" id="1.10.579.10">
    <property type="entry name" value="DNA Cyclobutane Dipyrimidine Photolyase, subunit A, domain 3"/>
    <property type="match status" value="1"/>
</dbReference>
<name>A0ABQ6I9L9_9MICO</name>
<dbReference type="InterPro" id="IPR018394">
    <property type="entry name" value="DNA_photolyase_1_CS_C"/>
</dbReference>
<evidence type="ECO:0000313" key="9">
    <source>
        <dbReference type="Proteomes" id="UP001157125"/>
    </source>
</evidence>
<evidence type="ECO:0000259" key="6">
    <source>
        <dbReference type="Pfam" id="PF03441"/>
    </source>
</evidence>
<protein>
    <recommendedName>
        <fullName evidence="10">DUF1801 domain-containing protein</fullName>
    </recommendedName>
</protein>
<keyword evidence="2 5" id="KW-0285">Flavoprotein</keyword>
<comment type="caution">
    <text evidence="8">The sequence shown here is derived from an EMBL/GenBank/DDBJ whole genome shotgun (WGS) entry which is preliminary data.</text>
</comment>
<evidence type="ECO:0000256" key="5">
    <source>
        <dbReference type="RuleBase" id="RU004182"/>
    </source>
</evidence>
<accession>A0ABQ6I9L9</accession>
<dbReference type="Pfam" id="PF08818">
    <property type="entry name" value="DUF1801"/>
    <property type="match status" value="1"/>
</dbReference>
<dbReference type="InterPro" id="IPR036134">
    <property type="entry name" value="Crypto/Photolyase_FAD-like_sf"/>
</dbReference>
<dbReference type="EMBL" id="BSUN01000001">
    <property type="protein sequence ID" value="GMA34553.1"/>
    <property type="molecule type" value="Genomic_DNA"/>
</dbReference>
<sequence length="469" mass="52280">MAPGRVRKADGDPYKVFTPYRDAWRRHGWRAPAAAARGDAWVNLGRHEDDVDLDQRAAHGDAADPLVNVHEFREDRIVEALADFVAERLHLYGEDRDRPDLDGTSRLSTALAFGQVHPRTVLALTAREKHPGARVFESEPAWRDFHADVLFHHPEALRTSLTPVLRDADWIEGRDADAAFMAWRDGVTGFPLVDAGMRQLAQTGWMHNRVRMVVASLLVKDLRIPWQRGADHFRRTLVDYDHAQNQAQLAVGRGHRPRRGAVLPHLQSQHASAHLRPRASLCGALGAGGRHPCVSGTDRGPCRGASSHPGALQGSESHPLVVARSRTGEYVRNMRDADVDLWMGHYTSPMKDVVQHLRWILLASDDRVEESIKWSTPTFSYRGDIASFYPQGSMAAVLVFHRAGLLPTTFPGLEPAPRDGRVMRIISIAEAEDRRDTIEDIVHAWIDWRDGAGSSVRLEMADAGVTPRG</sequence>
<keyword evidence="3 5" id="KW-0274">FAD</keyword>